<evidence type="ECO:0000256" key="1">
    <source>
        <dbReference type="SAM" id="MobiDB-lite"/>
    </source>
</evidence>
<protein>
    <submittedName>
        <fullName evidence="2">Uncharacterized protein</fullName>
    </submittedName>
</protein>
<dbReference type="Proteomes" id="UP000292082">
    <property type="component" value="Unassembled WGS sequence"/>
</dbReference>
<name>A0A4Q9PBV9_9APHY</name>
<dbReference type="EMBL" id="ML145259">
    <property type="protein sequence ID" value="TBU52254.1"/>
    <property type="molecule type" value="Genomic_DNA"/>
</dbReference>
<evidence type="ECO:0000313" key="3">
    <source>
        <dbReference type="Proteomes" id="UP000292082"/>
    </source>
</evidence>
<keyword evidence="3" id="KW-1185">Reference proteome</keyword>
<sequence length="125" mass="13733">MAELALWIGNLGRALSVFVRNVALGKDEHDASQDGYALCVSCMSNLVFDRGGPDARDGDGRKRHSAGYGGQGLAGRRSHRGCMRGACAYMNEEIALHRSHNSLLLPYPVIHRWLRSPDPCPSRRT</sequence>
<feature type="region of interest" description="Disordered" evidence="1">
    <location>
        <begin position="53"/>
        <end position="72"/>
    </location>
</feature>
<gene>
    <name evidence="2" type="ORF">BD310DRAFT_940620</name>
</gene>
<proteinExistence type="predicted"/>
<accession>A0A4Q9PBV9</accession>
<organism evidence="2 3">
    <name type="scientific">Dichomitus squalens</name>
    <dbReference type="NCBI Taxonomy" id="114155"/>
    <lineage>
        <taxon>Eukaryota</taxon>
        <taxon>Fungi</taxon>
        <taxon>Dikarya</taxon>
        <taxon>Basidiomycota</taxon>
        <taxon>Agaricomycotina</taxon>
        <taxon>Agaricomycetes</taxon>
        <taxon>Polyporales</taxon>
        <taxon>Polyporaceae</taxon>
        <taxon>Dichomitus</taxon>
    </lineage>
</organism>
<dbReference type="AlphaFoldDB" id="A0A4Q9PBV9"/>
<evidence type="ECO:0000313" key="2">
    <source>
        <dbReference type="EMBL" id="TBU52254.1"/>
    </source>
</evidence>
<reference evidence="2 3" key="1">
    <citation type="submission" date="2019-01" db="EMBL/GenBank/DDBJ databases">
        <title>Draft genome sequences of three monokaryotic isolates of the white-rot basidiomycete fungus Dichomitus squalens.</title>
        <authorList>
            <consortium name="DOE Joint Genome Institute"/>
            <person name="Lopez S.C."/>
            <person name="Andreopoulos B."/>
            <person name="Pangilinan J."/>
            <person name="Lipzen A."/>
            <person name="Riley R."/>
            <person name="Ahrendt S."/>
            <person name="Ng V."/>
            <person name="Barry K."/>
            <person name="Daum C."/>
            <person name="Grigoriev I.V."/>
            <person name="Hilden K.S."/>
            <person name="Makela M.R."/>
            <person name="de Vries R.P."/>
        </authorList>
    </citation>
    <scope>NUCLEOTIDE SEQUENCE [LARGE SCALE GENOMIC DNA]</scope>
    <source>
        <strain evidence="2 3">CBS 464.89</strain>
    </source>
</reference>